<reference evidence="3 4" key="1">
    <citation type="submission" date="2019-07" db="EMBL/GenBank/DDBJ databases">
        <authorList>
            <person name="Zhu P."/>
        </authorList>
    </citation>
    <scope>NUCLEOTIDE SEQUENCE [LARGE SCALE GENOMIC DNA]</scope>
    <source>
        <strain evidence="3 4">SSL-25</strain>
    </source>
</reference>
<feature type="compositionally biased region" description="Basic and acidic residues" evidence="1">
    <location>
        <begin position="283"/>
        <end position="292"/>
    </location>
</feature>
<accession>A0A5B8JFK0</accession>
<evidence type="ECO:0008006" key="5">
    <source>
        <dbReference type="Google" id="ProtNLM"/>
    </source>
</evidence>
<sequence length="396" mass="38729">MADNRNEWLDQVTAERLMRGEPLEDLGEPARAEAARLAGALRAVTAPETGTDRGELPGEAAAVAAFRAAASGGSASSGIVQLVPGDRKPHRARRGGYGRKLSAPFRLGVVAVVAGFAFGGVAVASGADFLPSPFDGTAPSATGTSVSAGPGERPDAGPPTPGAPTVRGPGTEGLPPGGTGTPSSSPVRPVDGPGIGSTPKPGDKDGSFQRVAKACREHRAGKTRPAGRALLERLAKGPAQVSAYCEVMLGSGAHTHPGAVGGQGQANGNGKVKGKGNANGKVKGKDKDKDKGSGGGPGNGQGGLPGVGAGAQDSLPGNGNGNGNGNGKGKGKGGPHHHGRGGDRKAERGAQGTAERWGGGPGRTDATSGSGTGTDGTGSTATNTLIPADPPPTMLV</sequence>
<dbReference type="AlphaFoldDB" id="A0A5B8JFK0"/>
<evidence type="ECO:0000313" key="3">
    <source>
        <dbReference type="EMBL" id="QDY78651.1"/>
    </source>
</evidence>
<protein>
    <recommendedName>
        <fullName evidence="5">Extensin</fullName>
    </recommendedName>
</protein>
<dbReference type="KEGG" id="sqz:FQU76_21445"/>
<feature type="compositionally biased region" description="Gly residues" evidence="1">
    <location>
        <begin position="318"/>
        <end position="328"/>
    </location>
</feature>
<name>A0A5B8JFK0_9ACTN</name>
<feature type="region of interest" description="Disordered" evidence="1">
    <location>
        <begin position="138"/>
        <end position="210"/>
    </location>
</feature>
<dbReference type="Proteomes" id="UP000320580">
    <property type="component" value="Chromosome"/>
</dbReference>
<feature type="compositionally biased region" description="Gly residues" evidence="1">
    <location>
        <begin position="293"/>
        <end position="309"/>
    </location>
</feature>
<gene>
    <name evidence="3" type="ORF">FQU76_21445</name>
</gene>
<feature type="compositionally biased region" description="Basic residues" evidence="1">
    <location>
        <begin position="329"/>
        <end position="339"/>
    </location>
</feature>
<keyword evidence="2" id="KW-1133">Transmembrane helix</keyword>
<evidence type="ECO:0000313" key="4">
    <source>
        <dbReference type="Proteomes" id="UP000320580"/>
    </source>
</evidence>
<dbReference type="EMBL" id="CP042266">
    <property type="protein sequence ID" value="QDY78651.1"/>
    <property type="molecule type" value="Genomic_DNA"/>
</dbReference>
<evidence type="ECO:0000256" key="1">
    <source>
        <dbReference type="SAM" id="MobiDB-lite"/>
    </source>
</evidence>
<proteinExistence type="predicted"/>
<dbReference type="RefSeq" id="WP_146481970.1">
    <property type="nucleotide sequence ID" value="NZ_CP042266.1"/>
</dbReference>
<dbReference type="OrthoDB" id="4338553at2"/>
<evidence type="ECO:0000256" key="2">
    <source>
        <dbReference type="SAM" id="Phobius"/>
    </source>
</evidence>
<keyword evidence="2" id="KW-0472">Membrane</keyword>
<feature type="region of interest" description="Disordered" evidence="1">
    <location>
        <begin position="256"/>
        <end position="396"/>
    </location>
</feature>
<feature type="compositionally biased region" description="Low complexity" evidence="1">
    <location>
        <begin position="163"/>
        <end position="174"/>
    </location>
</feature>
<keyword evidence="4" id="KW-1185">Reference proteome</keyword>
<feature type="transmembrane region" description="Helical" evidence="2">
    <location>
        <begin position="103"/>
        <end position="124"/>
    </location>
</feature>
<feature type="compositionally biased region" description="Low complexity" evidence="1">
    <location>
        <begin position="268"/>
        <end position="281"/>
    </location>
</feature>
<keyword evidence="2" id="KW-0812">Transmembrane</keyword>
<organism evidence="3 4">
    <name type="scientific">Streptomyces qinzhouensis</name>
    <dbReference type="NCBI Taxonomy" id="2599401"/>
    <lineage>
        <taxon>Bacteria</taxon>
        <taxon>Bacillati</taxon>
        <taxon>Actinomycetota</taxon>
        <taxon>Actinomycetes</taxon>
        <taxon>Kitasatosporales</taxon>
        <taxon>Streptomycetaceae</taxon>
        <taxon>Streptomyces</taxon>
    </lineage>
</organism>